<sequence>MRCTPLFSPKQSPGIFCGGFYRDGGRNPLRHIVQSDTKAIGSVSAKALFKKN</sequence>
<gene>
    <name evidence="1" type="ORF">CEV33_2914</name>
</gene>
<evidence type="ECO:0000313" key="1">
    <source>
        <dbReference type="EMBL" id="OYR09187.1"/>
    </source>
</evidence>
<evidence type="ECO:0000313" key="2">
    <source>
        <dbReference type="Proteomes" id="UP000216478"/>
    </source>
</evidence>
<organism evidence="1 2">
    <name type="scientific">Brucella grignonensis</name>
    <dbReference type="NCBI Taxonomy" id="94627"/>
    <lineage>
        <taxon>Bacteria</taxon>
        <taxon>Pseudomonadati</taxon>
        <taxon>Pseudomonadota</taxon>
        <taxon>Alphaproteobacteria</taxon>
        <taxon>Hyphomicrobiales</taxon>
        <taxon>Brucellaceae</taxon>
        <taxon>Brucella/Ochrobactrum group</taxon>
        <taxon>Brucella</taxon>
    </lineage>
</organism>
<dbReference type="EMBL" id="NNRL01000164">
    <property type="protein sequence ID" value="OYR09187.1"/>
    <property type="molecule type" value="Genomic_DNA"/>
</dbReference>
<comment type="caution">
    <text evidence="1">The sequence shown here is derived from an EMBL/GenBank/DDBJ whole genome shotgun (WGS) entry which is preliminary data.</text>
</comment>
<proteinExistence type="predicted"/>
<keyword evidence="2" id="KW-1185">Reference proteome</keyword>
<reference evidence="1 2" key="1">
    <citation type="submission" date="2017-07" db="EMBL/GenBank/DDBJ databases">
        <title>Phylogenetic study on the rhizospheric bacterium Ochrobactrum sp. A44.</title>
        <authorList>
            <person name="Krzyzanowska D.M."/>
            <person name="Ossowicki A."/>
            <person name="Rajewska M."/>
            <person name="Maciag T."/>
            <person name="Kaczynski Z."/>
            <person name="Czerwicka M."/>
            <person name="Jafra S."/>
        </authorList>
    </citation>
    <scope>NUCLEOTIDE SEQUENCE [LARGE SCALE GENOMIC DNA]</scope>
    <source>
        <strain evidence="1 2">OgA9a</strain>
    </source>
</reference>
<protein>
    <submittedName>
        <fullName evidence="1">Uncharacterized protein</fullName>
    </submittedName>
</protein>
<name>A0A256F2W1_9HYPH</name>
<accession>A0A256F2W1</accession>
<dbReference type="Proteomes" id="UP000216478">
    <property type="component" value="Unassembled WGS sequence"/>
</dbReference>
<dbReference type="AlphaFoldDB" id="A0A256F2W1"/>